<proteinExistence type="predicted"/>
<reference evidence="4 5" key="1">
    <citation type="submission" date="2018-06" db="EMBL/GenBank/DDBJ databases">
        <title>Streptomyces reniochalinae sp. nov. and Streptomyces diacarnus sp. nov. from marine sponges.</title>
        <authorList>
            <person name="Li L."/>
        </authorList>
    </citation>
    <scope>NUCLEOTIDE SEQUENCE [LARGE SCALE GENOMIC DNA]</scope>
    <source>
        <strain evidence="4 5">LHW50302</strain>
    </source>
</reference>
<feature type="domain" description="FAD/NAD(P)-binding" evidence="3">
    <location>
        <begin position="2"/>
        <end position="205"/>
    </location>
</feature>
<dbReference type="PRINTS" id="PR00368">
    <property type="entry name" value="FADPNR"/>
</dbReference>
<feature type="compositionally biased region" description="Basic and acidic residues" evidence="2">
    <location>
        <begin position="469"/>
        <end position="485"/>
    </location>
</feature>
<dbReference type="Proteomes" id="UP000253507">
    <property type="component" value="Unassembled WGS sequence"/>
</dbReference>
<dbReference type="InterPro" id="IPR036188">
    <property type="entry name" value="FAD/NAD-bd_sf"/>
</dbReference>
<dbReference type="InterPro" id="IPR023753">
    <property type="entry name" value="FAD/NAD-binding_dom"/>
</dbReference>
<evidence type="ECO:0000313" key="5">
    <source>
        <dbReference type="Proteomes" id="UP000253507"/>
    </source>
</evidence>
<dbReference type="AlphaFoldDB" id="A0A367EY48"/>
<dbReference type="GO" id="GO:0050660">
    <property type="term" value="F:flavin adenine dinucleotide binding"/>
    <property type="evidence" value="ECO:0007669"/>
    <property type="project" value="TreeGrafter"/>
</dbReference>
<keyword evidence="1" id="KW-0560">Oxidoreductase</keyword>
<keyword evidence="4" id="KW-0503">Monooxygenase</keyword>
<keyword evidence="5" id="KW-1185">Reference proteome</keyword>
<dbReference type="Pfam" id="PF07992">
    <property type="entry name" value="Pyr_redox_2"/>
    <property type="match status" value="1"/>
</dbReference>
<gene>
    <name evidence="4" type="ORF">DQ392_07515</name>
</gene>
<evidence type="ECO:0000259" key="3">
    <source>
        <dbReference type="Pfam" id="PF07992"/>
    </source>
</evidence>
<evidence type="ECO:0000313" key="4">
    <source>
        <dbReference type="EMBL" id="RCG22317.1"/>
    </source>
</evidence>
<dbReference type="EMBL" id="QOIM01000025">
    <property type="protein sequence ID" value="RCG22317.1"/>
    <property type="molecule type" value="Genomic_DNA"/>
</dbReference>
<dbReference type="InterPro" id="IPR050982">
    <property type="entry name" value="Auxin_biosynth/cation_transpt"/>
</dbReference>
<dbReference type="PANTHER" id="PTHR43539">
    <property type="entry name" value="FLAVIN-BINDING MONOOXYGENASE-LIKE PROTEIN (AFU_ORTHOLOGUE AFUA_4G09220)"/>
    <property type="match status" value="1"/>
</dbReference>
<dbReference type="RefSeq" id="WP_114014709.1">
    <property type="nucleotide sequence ID" value="NZ_QOIM01000025.1"/>
</dbReference>
<protein>
    <submittedName>
        <fullName evidence="4">Dimethylaniline monooxygenase</fullName>
    </submittedName>
</protein>
<name>A0A367EY48_9ACTN</name>
<dbReference type="SUPFAM" id="SSF51905">
    <property type="entry name" value="FAD/NAD(P)-binding domain"/>
    <property type="match status" value="1"/>
</dbReference>
<evidence type="ECO:0000256" key="1">
    <source>
        <dbReference type="ARBA" id="ARBA00023002"/>
    </source>
</evidence>
<dbReference type="Gene3D" id="3.50.50.60">
    <property type="entry name" value="FAD/NAD(P)-binding domain"/>
    <property type="match status" value="1"/>
</dbReference>
<accession>A0A367EY48</accession>
<dbReference type="OrthoDB" id="9778740at2"/>
<dbReference type="GO" id="GO:0004497">
    <property type="term" value="F:monooxygenase activity"/>
    <property type="evidence" value="ECO:0007669"/>
    <property type="project" value="UniProtKB-KW"/>
</dbReference>
<feature type="region of interest" description="Disordered" evidence="2">
    <location>
        <begin position="409"/>
        <end position="428"/>
    </location>
</feature>
<comment type="caution">
    <text evidence="4">The sequence shown here is derived from an EMBL/GenBank/DDBJ whole genome shotgun (WGS) entry which is preliminary data.</text>
</comment>
<organism evidence="4 5">
    <name type="scientific">Streptomyces reniochalinae</name>
    <dbReference type="NCBI Taxonomy" id="2250578"/>
    <lineage>
        <taxon>Bacteria</taxon>
        <taxon>Bacillati</taxon>
        <taxon>Actinomycetota</taxon>
        <taxon>Actinomycetes</taxon>
        <taxon>Kitasatosporales</taxon>
        <taxon>Streptomycetaceae</taxon>
        <taxon>Streptomyces</taxon>
    </lineage>
</organism>
<evidence type="ECO:0000256" key="2">
    <source>
        <dbReference type="SAM" id="MobiDB-lite"/>
    </source>
</evidence>
<dbReference type="PANTHER" id="PTHR43539:SF78">
    <property type="entry name" value="FLAVIN-CONTAINING MONOOXYGENASE"/>
    <property type="match status" value="1"/>
</dbReference>
<sequence length="485" mass="51096">MYDLVVVGAGPYGLSVASHAAAAGLNLRLLGRPMASWRDHMPRGMFLKSEPDASALSDPSGTHTLAGYCAERGIEVAHGSPLPLDTFTEYGAWFGRNAAPPADEQTVTRVSPRVEGFLLETAQGERLMSRAVVLAVGVLPFAQRPPVLGGLPAELVSHSTHHRDLSRFAGKDVTVVGAGQAALETSALLAEEGARVRVVARAPRIDWNAPPQPLARGRLTALRDPHSALGTGWPSWVWSRLPSAVRRLPAATRLHIARNALGPAGAWWLRERFETAVPALLGHTITAADRTAPGVRRVGGVLGERVRLWLAAADGTASTLETDHVVAATGFTPDLSRLGMLDSSLREGLRRVGTGDAPWLDARFQSSCPGLFFAGLLTAPSFGPAMRFVHGASFTAPRLLEGVLRHRAESSAATAGTGVPPVRDTWEREQQVVRGPLSGRRHTRPAGGTPSPSGDGTGRLPAPVSGAKDAAEAVDARRGGGGRAE</sequence>
<dbReference type="PRINTS" id="PR00411">
    <property type="entry name" value="PNDRDTASEI"/>
</dbReference>
<feature type="region of interest" description="Disordered" evidence="2">
    <location>
        <begin position="433"/>
        <end position="485"/>
    </location>
</feature>